<dbReference type="AlphaFoldDB" id="A0A9P5Q637"/>
<feature type="compositionally biased region" description="Polar residues" evidence="1">
    <location>
        <begin position="214"/>
        <end position="223"/>
    </location>
</feature>
<sequence>MIMSQALVLLATFVFLNPECQTFLDTLKFLGAGLSFQSSVPDGALLILPEGGSKIDHHQYTKFYEYAAESARTWYAHVNGPLARGVHSGSLYLVTGCDKARAWGVASFTNANPREVSLEFMPCEPRVPGAPEYLFSTCSSAFSSSDADNIFKNESGCVFLRGFKIAIRARPFIPGLPVKVTYTSNLEVDELLPKPKGTGHAKMERRYKLAPRVPSNTSTTFQTRRPAEDPGSGNETPNFDPPAKYQACYLKHRTGSHILTHCDCHEGTPPPDAINPRTFIRE</sequence>
<organism evidence="3 4">
    <name type="scientific">Rhodocollybia butyracea</name>
    <dbReference type="NCBI Taxonomy" id="206335"/>
    <lineage>
        <taxon>Eukaryota</taxon>
        <taxon>Fungi</taxon>
        <taxon>Dikarya</taxon>
        <taxon>Basidiomycota</taxon>
        <taxon>Agaricomycotina</taxon>
        <taxon>Agaricomycetes</taxon>
        <taxon>Agaricomycetidae</taxon>
        <taxon>Agaricales</taxon>
        <taxon>Marasmiineae</taxon>
        <taxon>Omphalotaceae</taxon>
        <taxon>Rhodocollybia</taxon>
    </lineage>
</organism>
<feature type="signal peptide" evidence="2">
    <location>
        <begin position="1"/>
        <end position="22"/>
    </location>
</feature>
<keyword evidence="4" id="KW-1185">Reference proteome</keyword>
<evidence type="ECO:0000256" key="2">
    <source>
        <dbReference type="SAM" id="SignalP"/>
    </source>
</evidence>
<dbReference type="EMBL" id="JADNRY010000009">
    <property type="protein sequence ID" value="KAF9075459.1"/>
    <property type="molecule type" value="Genomic_DNA"/>
</dbReference>
<feature type="chain" id="PRO_5040349982" evidence="2">
    <location>
        <begin position="23"/>
        <end position="282"/>
    </location>
</feature>
<evidence type="ECO:0000256" key="1">
    <source>
        <dbReference type="SAM" id="MobiDB-lite"/>
    </source>
</evidence>
<comment type="caution">
    <text evidence="3">The sequence shown here is derived from an EMBL/GenBank/DDBJ whole genome shotgun (WGS) entry which is preliminary data.</text>
</comment>
<evidence type="ECO:0000313" key="3">
    <source>
        <dbReference type="EMBL" id="KAF9075459.1"/>
    </source>
</evidence>
<dbReference type="OrthoDB" id="3222453at2759"/>
<accession>A0A9P5Q637</accession>
<keyword evidence="2" id="KW-0732">Signal</keyword>
<feature type="region of interest" description="Disordered" evidence="1">
    <location>
        <begin position="211"/>
        <end position="240"/>
    </location>
</feature>
<gene>
    <name evidence="3" type="ORF">BDP27DRAFT_1034462</name>
</gene>
<dbReference type="Proteomes" id="UP000772434">
    <property type="component" value="Unassembled WGS sequence"/>
</dbReference>
<name>A0A9P5Q637_9AGAR</name>
<proteinExistence type="predicted"/>
<protein>
    <submittedName>
        <fullName evidence="3">Uncharacterized protein</fullName>
    </submittedName>
</protein>
<reference evidence="3" key="1">
    <citation type="submission" date="2020-11" db="EMBL/GenBank/DDBJ databases">
        <authorList>
            <consortium name="DOE Joint Genome Institute"/>
            <person name="Ahrendt S."/>
            <person name="Riley R."/>
            <person name="Andreopoulos W."/>
            <person name="Labutti K."/>
            <person name="Pangilinan J."/>
            <person name="Ruiz-Duenas F.J."/>
            <person name="Barrasa J.M."/>
            <person name="Sanchez-Garcia M."/>
            <person name="Camarero S."/>
            <person name="Miyauchi S."/>
            <person name="Serrano A."/>
            <person name="Linde D."/>
            <person name="Babiker R."/>
            <person name="Drula E."/>
            <person name="Ayuso-Fernandez I."/>
            <person name="Pacheco R."/>
            <person name="Padilla G."/>
            <person name="Ferreira P."/>
            <person name="Barriuso J."/>
            <person name="Kellner H."/>
            <person name="Castanera R."/>
            <person name="Alfaro M."/>
            <person name="Ramirez L."/>
            <person name="Pisabarro A.G."/>
            <person name="Kuo A."/>
            <person name="Tritt A."/>
            <person name="Lipzen A."/>
            <person name="He G."/>
            <person name="Yan M."/>
            <person name="Ng V."/>
            <person name="Cullen D."/>
            <person name="Martin F."/>
            <person name="Rosso M.-N."/>
            <person name="Henrissat B."/>
            <person name="Hibbett D."/>
            <person name="Martinez A.T."/>
            <person name="Grigoriev I.V."/>
        </authorList>
    </citation>
    <scope>NUCLEOTIDE SEQUENCE</scope>
    <source>
        <strain evidence="3">AH 40177</strain>
    </source>
</reference>
<evidence type="ECO:0000313" key="4">
    <source>
        <dbReference type="Proteomes" id="UP000772434"/>
    </source>
</evidence>